<keyword evidence="3 7" id="KW-0507">mRNA processing</keyword>
<proteinExistence type="inferred from homology"/>
<keyword evidence="9" id="KW-1185">Reference proteome</keyword>
<evidence type="ECO:0000256" key="1">
    <source>
        <dbReference type="ARBA" id="ARBA00004496"/>
    </source>
</evidence>
<organism evidence="8 9">
    <name type="scientific">Haemaphysalis longicornis</name>
    <name type="common">Bush tick</name>
    <dbReference type="NCBI Taxonomy" id="44386"/>
    <lineage>
        <taxon>Eukaryota</taxon>
        <taxon>Metazoa</taxon>
        <taxon>Ecdysozoa</taxon>
        <taxon>Arthropoda</taxon>
        <taxon>Chelicerata</taxon>
        <taxon>Arachnida</taxon>
        <taxon>Acari</taxon>
        <taxon>Parasitiformes</taxon>
        <taxon>Ixodida</taxon>
        <taxon>Ixodoidea</taxon>
        <taxon>Ixodidae</taxon>
        <taxon>Haemaphysalinae</taxon>
        <taxon>Haemaphysalis</taxon>
    </lineage>
</organism>
<reference evidence="8 9" key="1">
    <citation type="journal article" date="2020" name="Cell">
        <title>Large-Scale Comparative Analyses of Tick Genomes Elucidate Their Genetic Diversity and Vector Capacities.</title>
        <authorList>
            <consortium name="Tick Genome and Microbiome Consortium (TIGMIC)"/>
            <person name="Jia N."/>
            <person name="Wang J."/>
            <person name="Shi W."/>
            <person name="Du L."/>
            <person name="Sun Y."/>
            <person name="Zhan W."/>
            <person name="Jiang J.F."/>
            <person name="Wang Q."/>
            <person name="Zhang B."/>
            <person name="Ji P."/>
            <person name="Bell-Sakyi L."/>
            <person name="Cui X.M."/>
            <person name="Yuan T.T."/>
            <person name="Jiang B.G."/>
            <person name="Yang W.F."/>
            <person name="Lam T.T."/>
            <person name="Chang Q.C."/>
            <person name="Ding S.J."/>
            <person name="Wang X.J."/>
            <person name="Zhu J.G."/>
            <person name="Ruan X.D."/>
            <person name="Zhao L."/>
            <person name="Wei J.T."/>
            <person name="Ye R.Z."/>
            <person name="Que T.C."/>
            <person name="Du C.H."/>
            <person name="Zhou Y.H."/>
            <person name="Cheng J.X."/>
            <person name="Dai P.F."/>
            <person name="Guo W.B."/>
            <person name="Han X.H."/>
            <person name="Huang E.J."/>
            <person name="Li L.F."/>
            <person name="Wei W."/>
            <person name="Gao Y.C."/>
            <person name="Liu J.Z."/>
            <person name="Shao H.Z."/>
            <person name="Wang X."/>
            <person name="Wang C.C."/>
            <person name="Yang T.C."/>
            <person name="Huo Q.B."/>
            <person name="Li W."/>
            <person name="Chen H.Y."/>
            <person name="Chen S.E."/>
            <person name="Zhou L.G."/>
            <person name="Ni X.B."/>
            <person name="Tian J.H."/>
            <person name="Sheng Y."/>
            <person name="Liu T."/>
            <person name="Pan Y.S."/>
            <person name="Xia L.Y."/>
            <person name="Li J."/>
            <person name="Zhao F."/>
            <person name="Cao W.C."/>
        </authorList>
    </citation>
    <scope>NUCLEOTIDE SEQUENCE [LARGE SCALE GENOMIC DNA]</scope>
    <source>
        <strain evidence="8">HaeL-2018</strain>
    </source>
</reference>
<dbReference type="Proteomes" id="UP000821853">
    <property type="component" value="Chromosome 9"/>
</dbReference>
<comment type="caution">
    <text evidence="8">The sequence shown here is derived from an EMBL/GenBank/DDBJ whole genome shotgun (WGS) entry which is preliminary data.</text>
</comment>
<dbReference type="PANTHER" id="PTHR12794:SF0">
    <property type="entry name" value="GEM-ASSOCIATED PROTEIN 2"/>
    <property type="match status" value="1"/>
</dbReference>
<dbReference type="Gene3D" id="1.20.58.1070">
    <property type="match status" value="1"/>
</dbReference>
<dbReference type="GO" id="GO:0032797">
    <property type="term" value="C:SMN complex"/>
    <property type="evidence" value="ECO:0007669"/>
    <property type="project" value="UniProtKB-UniRule"/>
</dbReference>
<dbReference type="OrthoDB" id="428895at2759"/>
<comment type="function">
    <text evidence="7">The SMN complex catalyzes the assembly of small nuclear ribonucleoproteins (snRNPs), the building blocks of the spliceosome, and thereby plays an important role in the splicing of cellular pre-mRNAs.</text>
</comment>
<dbReference type="VEuPathDB" id="VectorBase:HLOH_054888"/>
<dbReference type="InterPro" id="IPR017364">
    <property type="entry name" value="GEMIN2"/>
</dbReference>
<protein>
    <recommendedName>
        <fullName evidence="6 7">Gem-associated protein 2</fullName>
    </recommendedName>
</protein>
<comment type="similarity">
    <text evidence="5 7">Belongs to the gemin-2 family.</text>
</comment>
<evidence type="ECO:0000256" key="2">
    <source>
        <dbReference type="ARBA" id="ARBA00022490"/>
    </source>
</evidence>
<dbReference type="GO" id="GO:0005681">
    <property type="term" value="C:spliceosomal complex"/>
    <property type="evidence" value="ECO:0007669"/>
    <property type="project" value="UniProtKB-UniRule"/>
</dbReference>
<evidence type="ECO:0000256" key="4">
    <source>
        <dbReference type="ARBA" id="ARBA00023187"/>
    </source>
</evidence>
<accession>A0A9J6H0J1</accession>
<dbReference type="OMA" id="PHKCLLP"/>
<keyword evidence="2 7" id="KW-0963">Cytoplasm</keyword>
<evidence type="ECO:0000256" key="6">
    <source>
        <dbReference type="ARBA" id="ARBA00047179"/>
    </source>
</evidence>
<dbReference type="Pfam" id="PF04938">
    <property type="entry name" value="SIP1"/>
    <property type="match status" value="1"/>
</dbReference>
<name>A0A9J6H0J1_HAELO</name>
<dbReference type="PIRSF" id="PIRSF038038">
    <property type="entry name" value="SMN_Gemin2"/>
    <property type="match status" value="1"/>
</dbReference>
<gene>
    <name evidence="8" type="ORF">HPB48_014436</name>
</gene>
<dbReference type="PANTHER" id="PTHR12794">
    <property type="entry name" value="GEMIN2"/>
    <property type="match status" value="1"/>
</dbReference>
<evidence type="ECO:0000313" key="8">
    <source>
        <dbReference type="EMBL" id="KAH9381253.1"/>
    </source>
</evidence>
<dbReference type="AlphaFoldDB" id="A0A9J6H0J1"/>
<dbReference type="EMBL" id="JABSTR010000011">
    <property type="protein sequence ID" value="KAH9381253.1"/>
    <property type="molecule type" value="Genomic_DNA"/>
</dbReference>
<evidence type="ECO:0000256" key="7">
    <source>
        <dbReference type="PIRNR" id="PIRNR038038"/>
    </source>
</evidence>
<comment type="subcellular location">
    <subcellularLocation>
        <location evidence="1">Cytoplasm</location>
    </subcellularLocation>
</comment>
<comment type="subunit">
    <text evidence="7">Part of the core SMN complex.</text>
</comment>
<dbReference type="GO" id="GO:0000387">
    <property type="term" value="P:spliceosomal snRNP assembly"/>
    <property type="evidence" value="ECO:0007669"/>
    <property type="project" value="UniProtKB-UniRule"/>
</dbReference>
<dbReference type="GO" id="GO:0000245">
    <property type="term" value="P:spliceosomal complex assembly"/>
    <property type="evidence" value="ECO:0007669"/>
    <property type="project" value="UniProtKB-UniRule"/>
</dbReference>
<dbReference type="InterPro" id="IPR035426">
    <property type="entry name" value="Gemin2/Brr1"/>
</dbReference>
<evidence type="ECO:0000256" key="5">
    <source>
        <dbReference type="ARBA" id="ARBA00025758"/>
    </source>
</evidence>
<evidence type="ECO:0000256" key="3">
    <source>
        <dbReference type="ARBA" id="ARBA00022664"/>
    </source>
</evidence>
<sequence>MEKVRVRTIQPMSDFSDMLEQPAFPVEDTGEEYDFDLPPRTANEYLRRVQMEADSCPDVVVADVDTSRFLGKQTVAFTNSNDCLPPPEGFAPSREWQRVQVYNFHAVRQKVARRKAILKKNKERCPVRLPRLGDREQWKAICYGSGAPIVQPLVSVVTTIPQRILELVIGYSTEWIEQEGFSTHMGKWLYALLACVEKPLHPEMCSSIRALARACASARRKLGSQSDPQLVPLNLIICLIASYFNQADLADN</sequence>
<keyword evidence="4 7" id="KW-0508">mRNA splicing</keyword>
<evidence type="ECO:0000313" key="9">
    <source>
        <dbReference type="Proteomes" id="UP000821853"/>
    </source>
</evidence>